<keyword evidence="2" id="KW-1185">Reference proteome</keyword>
<protein>
    <submittedName>
        <fullName evidence="1">Uncharacterized protein</fullName>
    </submittedName>
</protein>
<dbReference type="AlphaFoldDB" id="A0A2B7W601"/>
<dbReference type="OrthoDB" id="4363044at2759"/>
<evidence type="ECO:0000313" key="2">
    <source>
        <dbReference type="Proteomes" id="UP000224634"/>
    </source>
</evidence>
<evidence type="ECO:0000313" key="1">
    <source>
        <dbReference type="EMBL" id="PGG94933.1"/>
    </source>
</evidence>
<dbReference type="Proteomes" id="UP000224634">
    <property type="component" value="Unassembled WGS sequence"/>
</dbReference>
<name>A0A2B7W601_POLH7</name>
<gene>
    <name evidence="1" type="ORF">AJ80_10085</name>
</gene>
<sequence>MASDSSFMNSLQDESKEFIIENAVNFCTEQIRNWNRKRAPPALGKKLARTHATESTSTARIFLQHGGFVAWLAYNLATEGKAHFQGRLKRHNIMQRFRTLPFDYRVGAARRVADFAIPVAVSEHILAIHKGLENNGVATNSLGSNKIAEPNAVLSVISATYTNNINPIETHTAPNAVTETFSTSPSLTTRRNQTVINASLNGLADVFGEYMCRAIRKVPAQTGGIPSLKAAVTMEFPDFVLVDCVMMLE</sequence>
<proteinExistence type="predicted"/>
<comment type="caution">
    <text evidence="1">The sequence shown here is derived from an EMBL/GenBank/DDBJ whole genome shotgun (WGS) entry which is preliminary data.</text>
</comment>
<dbReference type="EMBL" id="PDNA01000606">
    <property type="protein sequence ID" value="PGG94933.1"/>
    <property type="molecule type" value="Genomic_DNA"/>
</dbReference>
<reference evidence="1 2" key="1">
    <citation type="submission" date="2017-10" db="EMBL/GenBank/DDBJ databases">
        <title>Comparative genomics in systemic dimorphic fungi from Ajellomycetaceae.</title>
        <authorList>
            <person name="Munoz J.F."/>
            <person name="Mcewen J.G."/>
            <person name="Clay O.K."/>
            <person name="Cuomo C.A."/>
        </authorList>
    </citation>
    <scope>NUCLEOTIDE SEQUENCE [LARGE SCALE GENOMIC DNA]</scope>
    <source>
        <strain evidence="1 2">UAMH7299</strain>
    </source>
</reference>
<organism evidence="1 2">
    <name type="scientific">Polytolypa hystricis (strain UAMH7299)</name>
    <dbReference type="NCBI Taxonomy" id="1447883"/>
    <lineage>
        <taxon>Eukaryota</taxon>
        <taxon>Fungi</taxon>
        <taxon>Dikarya</taxon>
        <taxon>Ascomycota</taxon>
        <taxon>Pezizomycotina</taxon>
        <taxon>Eurotiomycetes</taxon>
        <taxon>Eurotiomycetidae</taxon>
        <taxon>Onygenales</taxon>
        <taxon>Onygenales incertae sedis</taxon>
        <taxon>Polytolypa</taxon>
    </lineage>
</organism>
<accession>A0A2B7W601</accession>
<feature type="non-terminal residue" evidence="1">
    <location>
        <position position="249"/>
    </location>
</feature>
<dbReference type="STRING" id="1447883.A0A2B7W601"/>